<evidence type="ECO:0000313" key="10">
    <source>
        <dbReference type="EMBL" id="RGU39355.1"/>
    </source>
</evidence>
<evidence type="ECO:0000313" key="12">
    <source>
        <dbReference type="Proteomes" id="UP000095788"/>
    </source>
</evidence>
<feature type="transmembrane region" description="Helical" evidence="6">
    <location>
        <begin position="206"/>
        <end position="224"/>
    </location>
</feature>
<dbReference type="AlphaFoldDB" id="A0A173YEP3"/>
<keyword evidence="5" id="KW-0862">Zinc</keyword>
<reference evidence="8" key="3">
    <citation type="journal article" date="2018" name="BMC Genomics">
        <title>Whole genome sequencing and function prediction of 133 gut anaerobes isolated from chicken caecum in pure cultures.</title>
        <authorList>
            <person name="Medvecky M."/>
            <person name="Cejkova D."/>
            <person name="Polansky O."/>
            <person name="Karasova D."/>
            <person name="Kubasova T."/>
            <person name="Cizek A."/>
            <person name="Rychlik I."/>
        </authorList>
    </citation>
    <scope>NUCLEOTIDE SEQUENCE</scope>
    <source>
        <strain evidence="8">An67</strain>
    </source>
</reference>
<evidence type="ECO:0000256" key="5">
    <source>
        <dbReference type="PIRSR" id="PIRSR604254-1"/>
    </source>
</evidence>
<feature type="transmembrane region" description="Helical" evidence="6">
    <location>
        <begin position="27"/>
        <end position="45"/>
    </location>
</feature>
<dbReference type="Pfam" id="PF03006">
    <property type="entry name" value="HlyIII"/>
    <property type="match status" value="1"/>
</dbReference>
<sequence>MLWMLRLMKRKRNGLFYSKKEETINSISHGIGIAMGVIVSALFLIKCYQAQNLWAACGVWLYLFGMGGSYLASTLYHSLKHHNPWKRRLRHWDHAAIYWHIAGSYSPITLIALREDGGWGWGLFGFVWLCAIIGTVVSFRKMEEHSYVETVCYILMGLSVLVVFKQLFALSPTACYWIIAEGVCYITGAAFYSLRKARYMHSVFHFFVLGGSACHMVAVWDILVKML</sequence>
<keyword evidence="4 6" id="KW-0472">Membrane</keyword>
<evidence type="ECO:0000256" key="1">
    <source>
        <dbReference type="ARBA" id="ARBA00004141"/>
    </source>
</evidence>
<feature type="binding site" evidence="5">
    <location>
        <position position="201"/>
    </location>
    <ligand>
        <name>Zn(2+)</name>
        <dbReference type="ChEBI" id="CHEBI:29105"/>
    </ligand>
</feature>
<dbReference type="RefSeq" id="WP_080782227.1">
    <property type="nucleotide sequence ID" value="NZ_CALNHV010000014.1"/>
</dbReference>
<evidence type="ECO:0000256" key="6">
    <source>
        <dbReference type="SAM" id="Phobius"/>
    </source>
</evidence>
<dbReference type="EMBL" id="QSIF01000007">
    <property type="protein sequence ID" value="RHC74876.1"/>
    <property type="molecule type" value="Genomic_DNA"/>
</dbReference>
<protein>
    <submittedName>
        <fullName evidence="8 9">Hemolysin III</fullName>
    </submittedName>
    <submittedName>
        <fullName evidence="7">Hly-III family protein</fullName>
    </submittedName>
</protein>
<evidence type="ECO:0000313" key="11">
    <source>
        <dbReference type="EMBL" id="RHC74876.1"/>
    </source>
</evidence>
<feature type="transmembrane region" description="Helical" evidence="6">
    <location>
        <begin position="176"/>
        <end position="194"/>
    </location>
</feature>
<evidence type="ECO:0000256" key="4">
    <source>
        <dbReference type="ARBA" id="ARBA00023136"/>
    </source>
</evidence>
<dbReference type="PANTHER" id="PTHR20855">
    <property type="entry name" value="ADIPOR/PROGESTIN RECEPTOR-RELATED"/>
    <property type="match status" value="1"/>
</dbReference>
<feature type="binding site" evidence="5">
    <location>
        <position position="77"/>
    </location>
    <ligand>
        <name>Zn(2+)</name>
        <dbReference type="ChEBI" id="CHEBI:29105"/>
    </ligand>
</feature>
<keyword evidence="3 6" id="KW-1133">Transmembrane helix</keyword>
<dbReference type="Proteomes" id="UP000196329">
    <property type="component" value="Unassembled WGS sequence"/>
</dbReference>
<dbReference type="EMBL" id="QRXV01000010">
    <property type="protein sequence ID" value="RGU39355.1"/>
    <property type="molecule type" value="Genomic_DNA"/>
</dbReference>
<feature type="transmembrane region" description="Helical" evidence="6">
    <location>
        <begin position="51"/>
        <end position="76"/>
    </location>
</feature>
<dbReference type="Proteomes" id="UP000284514">
    <property type="component" value="Unassembled WGS sequence"/>
</dbReference>
<evidence type="ECO:0000313" key="16">
    <source>
        <dbReference type="Proteomes" id="UP000284514"/>
    </source>
</evidence>
<evidence type="ECO:0000313" key="13">
    <source>
        <dbReference type="Proteomes" id="UP000196329"/>
    </source>
</evidence>
<evidence type="ECO:0000313" key="9">
    <source>
        <dbReference type="EMBL" id="RGK81647.1"/>
    </source>
</evidence>
<evidence type="ECO:0000313" key="14">
    <source>
        <dbReference type="Proteomes" id="UP000260874"/>
    </source>
</evidence>
<keyword evidence="2 6" id="KW-0812">Transmembrane</keyword>
<keyword evidence="5" id="KW-0479">Metal-binding</keyword>
<reference evidence="7 12" key="1">
    <citation type="submission" date="2015-09" db="EMBL/GenBank/DDBJ databases">
        <authorList>
            <consortium name="Pathogen Informatics"/>
        </authorList>
    </citation>
    <scope>NUCLEOTIDE SEQUENCE [LARGE SCALE GENOMIC DNA]</scope>
    <source>
        <strain evidence="7 12">2789STDY5834942</strain>
    </source>
</reference>
<dbReference type="InterPro" id="IPR004254">
    <property type="entry name" value="AdipoR/HlyIII-related"/>
</dbReference>
<dbReference type="Proteomes" id="UP000260874">
    <property type="component" value="Unassembled WGS sequence"/>
</dbReference>
<evidence type="ECO:0000256" key="3">
    <source>
        <dbReference type="ARBA" id="ARBA00022989"/>
    </source>
</evidence>
<evidence type="ECO:0000313" key="15">
    <source>
        <dbReference type="Proteomes" id="UP000284022"/>
    </source>
</evidence>
<gene>
    <name evidence="7" type="primary">yqfA</name>
    <name evidence="8" type="ORF">B5G17_08185</name>
    <name evidence="11" type="ORF">DW831_06930</name>
    <name evidence="10" type="ORF">DWW83_11545</name>
    <name evidence="9" type="ORF">DXC91_17000</name>
    <name evidence="7" type="ORF">ERS852554_00861</name>
</gene>
<evidence type="ECO:0000256" key="2">
    <source>
        <dbReference type="ARBA" id="ARBA00022692"/>
    </source>
</evidence>
<dbReference type="GO" id="GO:0046872">
    <property type="term" value="F:metal ion binding"/>
    <property type="evidence" value="ECO:0007669"/>
    <property type="project" value="UniProtKB-KW"/>
</dbReference>
<evidence type="ECO:0000313" key="8">
    <source>
        <dbReference type="EMBL" id="OUN55665.1"/>
    </source>
</evidence>
<reference evidence="13" key="2">
    <citation type="submission" date="2017-04" db="EMBL/GenBank/DDBJ databases">
        <title>Function of individual gut microbiota members based on whole genome sequencing of pure cultures obtained from chicken caecum.</title>
        <authorList>
            <person name="Medvecky M."/>
            <person name="Cejkova D."/>
            <person name="Polansky O."/>
            <person name="Karasova D."/>
            <person name="Kubasova T."/>
            <person name="Cizek A."/>
            <person name="Rychlik I."/>
        </authorList>
    </citation>
    <scope>NUCLEOTIDE SEQUENCE [LARGE SCALE GENOMIC DNA]</scope>
    <source>
        <strain evidence="13">An67</strain>
    </source>
</reference>
<dbReference type="EMBL" id="QSRB01000018">
    <property type="protein sequence ID" value="RGK81647.1"/>
    <property type="molecule type" value="Genomic_DNA"/>
</dbReference>
<dbReference type="EMBL" id="CZBF01000001">
    <property type="protein sequence ID" value="CUP47481.1"/>
    <property type="molecule type" value="Genomic_DNA"/>
</dbReference>
<comment type="subcellular location">
    <subcellularLocation>
        <location evidence="1">Membrane</location>
        <topology evidence="1">Multi-pass membrane protein</topology>
    </subcellularLocation>
</comment>
<dbReference type="GO" id="GO:0016020">
    <property type="term" value="C:membrane"/>
    <property type="evidence" value="ECO:0007669"/>
    <property type="project" value="UniProtKB-SubCell"/>
</dbReference>
<feature type="transmembrane region" description="Helical" evidence="6">
    <location>
        <begin position="151"/>
        <end position="170"/>
    </location>
</feature>
<reference evidence="14 15" key="4">
    <citation type="submission" date="2018-08" db="EMBL/GenBank/DDBJ databases">
        <title>A genome reference for cultivated species of the human gut microbiota.</title>
        <authorList>
            <person name="Zou Y."/>
            <person name="Xue W."/>
            <person name="Luo G."/>
        </authorList>
    </citation>
    <scope>NUCLEOTIDE SEQUENCE [LARGE SCALE GENOMIC DNA]</scope>
    <source>
        <strain evidence="10 15">AF17-20</strain>
        <strain evidence="11 16">AM34-25</strain>
        <strain evidence="9 14">TF09-22</strain>
    </source>
</reference>
<evidence type="ECO:0000313" key="7">
    <source>
        <dbReference type="EMBL" id="CUP47481.1"/>
    </source>
</evidence>
<dbReference type="Proteomes" id="UP000095788">
    <property type="component" value="Unassembled WGS sequence"/>
</dbReference>
<proteinExistence type="predicted"/>
<dbReference type="EMBL" id="NFHS01000003">
    <property type="protein sequence ID" value="OUN55665.1"/>
    <property type="molecule type" value="Genomic_DNA"/>
</dbReference>
<feature type="transmembrane region" description="Helical" evidence="6">
    <location>
        <begin position="119"/>
        <end position="139"/>
    </location>
</feature>
<feature type="binding site" evidence="5">
    <location>
        <position position="205"/>
    </location>
    <ligand>
        <name>Zn(2+)</name>
        <dbReference type="ChEBI" id="CHEBI:29105"/>
    </ligand>
</feature>
<name>A0A173YEP3_BACUN</name>
<organism evidence="8 13">
    <name type="scientific">Bacteroides uniformis</name>
    <dbReference type="NCBI Taxonomy" id="820"/>
    <lineage>
        <taxon>Bacteria</taxon>
        <taxon>Pseudomonadati</taxon>
        <taxon>Bacteroidota</taxon>
        <taxon>Bacteroidia</taxon>
        <taxon>Bacteroidales</taxon>
        <taxon>Bacteroidaceae</taxon>
        <taxon>Bacteroides</taxon>
    </lineage>
</organism>
<feature type="transmembrane region" description="Helical" evidence="6">
    <location>
        <begin position="96"/>
        <end position="113"/>
    </location>
</feature>
<dbReference type="PANTHER" id="PTHR20855:SF3">
    <property type="entry name" value="LD03007P"/>
    <property type="match status" value="1"/>
</dbReference>
<dbReference type="Proteomes" id="UP000284022">
    <property type="component" value="Unassembled WGS sequence"/>
</dbReference>
<accession>A0A173YEP3</accession>